<name>A0ABW5NDJ2_9FLAO</name>
<dbReference type="PANTHER" id="PTHR45688:SF13">
    <property type="entry name" value="ALANINE--GLYOXYLATE AMINOTRANSFERASE 2-LIKE"/>
    <property type="match status" value="1"/>
</dbReference>
<proteinExistence type="inferred from homology"/>
<dbReference type="Gene3D" id="3.40.640.10">
    <property type="entry name" value="Type I PLP-dependent aspartate aminotransferase-like (Major domain)"/>
    <property type="match status" value="1"/>
</dbReference>
<dbReference type="InterPro" id="IPR011009">
    <property type="entry name" value="Kinase-like_dom_sf"/>
</dbReference>
<accession>A0ABW5NDJ2</accession>
<dbReference type="InterPro" id="IPR015422">
    <property type="entry name" value="PyrdxlP-dep_Trfase_small"/>
</dbReference>
<comment type="cofactor">
    <cofactor evidence="1">
        <name>pyridoxal 5'-phosphate</name>
        <dbReference type="ChEBI" id="CHEBI:597326"/>
    </cofactor>
</comment>
<reference evidence="6" key="1">
    <citation type="journal article" date="2019" name="Int. J. Syst. Evol. Microbiol.">
        <title>The Global Catalogue of Microorganisms (GCM) 10K type strain sequencing project: providing services to taxonomists for standard genome sequencing and annotation.</title>
        <authorList>
            <consortium name="The Broad Institute Genomics Platform"/>
            <consortium name="The Broad Institute Genome Sequencing Center for Infectious Disease"/>
            <person name="Wu L."/>
            <person name="Ma J."/>
        </authorList>
    </citation>
    <scope>NUCLEOTIDE SEQUENCE [LARGE SCALE GENOMIC DNA]</scope>
    <source>
        <strain evidence="6">KCTC 42423</strain>
    </source>
</reference>
<organism evidence="5 6">
    <name type="scientific">Aquimarina hainanensis</name>
    <dbReference type="NCBI Taxonomy" id="1578017"/>
    <lineage>
        <taxon>Bacteria</taxon>
        <taxon>Pseudomonadati</taxon>
        <taxon>Bacteroidota</taxon>
        <taxon>Flavobacteriia</taxon>
        <taxon>Flavobacteriales</taxon>
        <taxon>Flavobacteriaceae</taxon>
        <taxon>Aquimarina</taxon>
    </lineage>
</organism>
<dbReference type="Gene3D" id="3.90.1150.10">
    <property type="entry name" value="Aspartate Aminotransferase, domain 1"/>
    <property type="match status" value="1"/>
</dbReference>
<dbReference type="InterPro" id="IPR015421">
    <property type="entry name" value="PyrdxlP-dep_Trfase_major"/>
</dbReference>
<dbReference type="Proteomes" id="UP001597459">
    <property type="component" value="Unassembled WGS sequence"/>
</dbReference>
<keyword evidence="5" id="KW-0032">Aminotransferase</keyword>
<keyword evidence="3" id="KW-0663">Pyridoxal phosphate</keyword>
<dbReference type="SUPFAM" id="SSF56112">
    <property type="entry name" value="Protein kinase-like (PK-like)"/>
    <property type="match status" value="1"/>
</dbReference>
<evidence type="ECO:0000313" key="5">
    <source>
        <dbReference type="EMBL" id="MFD2592921.1"/>
    </source>
</evidence>
<sequence>MYNLLQEEYGLQEITIEKLCGYDNANFLVRTDTTSFIFKTYVFSEALFDLVKAENEVLLFLKENGNNKQYPTPVSFKDGSYIKILQIDGNKQICRMLTYLDGVFLGDSTHTKPLLASIGTFLAKTDLLLQNVTNYTIKSRQWQWDIQYLPQFKHFIKDIPDATNRALVSYFFQQFEAHVTPQIPKLRKQIIYNDANEWNMLTKNNQVSAIIDFGDIAYSFLINELAIAITYACYDKDTPLDNAVIILQSYHDVIPLEEKEIQLLYYLIAARLCMSVCNSAQAKKNTPENTYALVSEQYAWKMLRKWVRINPIAAENRFREAAGFSSLEVPPVTQIVNKRHRYISPIVSLSYKQPIHMASAAFQYMYDTSGNTYLDAYNNIPHVGHSHPVVVNAGQQQMATLNTNTRYLYHQLADYAEKLLDKFPPSLNKVYFVNSGSAASDLAIRIAKIHTGQEKIMVLEHGYHGHTQTATDISDYKFNNPKGQGQKEYILKTGIPDTYRGIYKNDDGSAGIHYAEHAIELLKNTHTPIAAFISEPISGCGGQIPLAKGYLKTLYPEIRKQGGICICDEVQTGFGRLGDYFWGFEAHDVVPDMVVIGKPIANGHPMGAVICTDEIANSFGKGVEFFSSFGGNPVSCAIALSVLQVIEEEKLQENAKIVGKYYTSLFRKLQEKYRCIGDVRGSGLFLGIEIVHPQNQEPDTLLANHIKNHLRNRHILISTDGPYDNVLKTKPPLCFSKENAAEVVENIAEILQAYYKNVNKTNAF</sequence>
<keyword evidence="6" id="KW-1185">Reference proteome</keyword>
<dbReference type="InterPro" id="IPR049704">
    <property type="entry name" value="Aminotrans_3_PPA_site"/>
</dbReference>
<dbReference type="PANTHER" id="PTHR45688">
    <property type="match status" value="1"/>
</dbReference>
<evidence type="ECO:0000256" key="1">
    <source>
        <dbReference type="ARBA" id="ARBA00001933"/>
    </source>
</evidence>
<dbReference type="PROSITE" id="PS00600">
    <property type="entry name" value="AA_TRANSFER_CLASS_3"/>
    <property type="match status" value="1"/>
</dbReference>
<keyword evidence="5" id="KW-0808">Transferase</keyword>
<dbReference type="GO" id="GO:0008483">
    <property type="term" value="F:transaminase activity"/>
    <property type="evidence" value="ECO:0007669"/>
    <property type="project" value="UniProtKB-KW"/>
</dbReference>
<evidence type="ECO:0000313" key="6">
    <source>
        <dbReference type="Proteomes" id="UP001597459"/>
    </source>
</evidence>
<dbReference type="InterPro" id="IPR015424">
    <property type="entry name" value="PyrdxlP-dep_Trfase"/>
</dbReference>
<evidence type="ECO:0000259" key="4">
    <source>
        <dbReference type="Pfam" id="PF01636"/>
    </source>
</evidence>
<evidence type="ECO:0000256" key="3">
    <source>
        <dbReference type="ARBA" id="ARBA00022898"/>
    </source>
</evidence>
<gene>
    <name evidence="5" type="ORF">ACFSTE_18935</name>
</gene>
<feature type="domain" description="Aminoglycoside phosphotransferase" evidence="4">
    <location>
        <begin position="21"/>
        <end position="244"/>
    </location>
</feature>
<dbReference type="CDD" id="cd00610">
    <property type="entry name" value="OAT_like"/>
    <property type="match status" value="1"/>
</dbReference>
<dbReference type="InterPro" id="IPR002575">
    <property type="entry name" value="Aminoglycoside_PTrfase"/>
</dbReference>
<dbReference type="EMBL" id="JBHULX010000039">
    <property type="protein sequence ID" value="MFD2592921.1"/>
    <property type="molecule type" value="Genomic_DNA"/>
</dbReference>
<comment type="caution">
    <text evidence="5">The sequence shown here is derived from an EMBL/GenBank/DDBJ whole genome shotgun (WGS) entry which is preliminary data.</text>
</comment>
<dbReference type="Pfam" id="PF00202">
    <property type="entry name" value="Aminotran_3"/>
    <property type="match status" value="1"/>
</dbReference>
<dbReference type="Gene3D" id="3.30.200.20">
    <property type="entry name" value="Phosphorylase Kinase, domain 1"/>
    <property type="match status" value="1"/>
</dbReference>
<comment type="similarity">
    <text evidence="2">Belongs to the class-III pyridoxal-phosphate-dependent aminotransferase family.</text>
</comment>
<protein>
    <submittedName>
        <fullName evidence="5">Aminotransferase class III-fold pyridoxal phosphate-dependent enzyme</fullName>
    </submittedName>
</protein>
<dbReference type="SUPFAM" id="SSF53383">
    <property type="entry name" value="PLP-dependent transferases"/>
    <property type="match status" value="1"/>
</dbReference>
<dbReference type="InterPro" id="IPR005814">
    <property type="entry name" value="Aminotrans_3"/>
</dbReference>
<dbReference type="RefSeq" id="WP_378255107.1">
    <property type="nucleotide sequence ID" value="NZ_JBHSJV010000001.1"/>
</dbReference>
<evidence type="ECO:0000256" key="2">
    <source>
        <dbReference type="ARBA" id="ARBA00008954"/>
    </source>
</evidence>
<dbReference type="Pfam" id="PF01636">
    <property type="entry name" value="APH"/>
    <property type="match status" value="1"/>
</dbReference>
<dbReference type="Gene3D" id="3.90.1200.10">
    <property type="match status" value="1"/>
</dbReference>